<reference evidence="1 2" key="1">
    <citation type="submission" date="2019-10" db="EMBL/GenBank/DDBJ databases">
        <title>Genomic and transcriptomic insights into the perfect genentic adaptation of a filamentous nitrogen-fixing cyanobacterium to rice fields.</title>
        <authorList>
            <person name="Chen Z."/>
        </authorList>
    </citation>
    <scope>NUCLEOTIDE SEQUENCE [LARGE SCALE GENOMIC DNA]</scope>
    <source>
        <strain evidence="1">CCNUC1</strain>
    </source>
</reference>
<gene>
    <name evidence="1" type="ORF">GXM_04305</name>
</gene>
<keyword evidence="2" id="KW-1185">Reference proteome</keyword>
<evidence type="ECO:0000313" key="2">
    <source>
        <dbReference type="Proteomes" id="UP000326678"/>
    </source>
</evidence>
<protein>
    <submittedName>
        <fullName evidence="1">Uncharacterized protein</fullName>
    </submittedName>
</protein>
<sequence length="55" mass="6149">MIYSPPNRFDAKIKNLSGLLDSNFLLMLSGSFAANFERCMLLIAAHFKTALSGRR</sequence>
<evidence type="ECO:0000313" key="1">
    <source>
        <dbReference type="EMBL" id="QFS46824.1"/>
    </source>
</evidence>
<proteinExistence type="predicted"/>
<dbReference type="Proteomes" id="UP000326678">
    <property type="component" value="Chromosome Gxm1"/>
</dbReference>
<name>A0A5P8W2I7_9NOSO</name>
<dbReference type="KEGG" id="nsh:GXM_04305"/>
<dbReference type="AlphaFoldDB" id="A0A5P8W2I7"/>
<dbReference type="RefSeq" id="WP_194198615.1">
    <property type="nucleotide sequence ID" value="NZ_CP045226.1"/>
</dbReference>
<organism evidence="1 2">
    <name type="scientific">Nostoc sphaeroides CCNUC1</name>
    <dbReference type="NCBI Taxonomy" id="2653204"/>
    <lineage>
        <taxon>Bacteria</taxon>
        <taxon>Bacillati</taxon>
        <taxon>Cyanobacteriota</taxon>
        <taxon>Cyanophyceae</taxon>
        <taxon>Nostocales</taxon>
        <taxon>Nostocaceae</taxon>
        <taxon>Nostoc</taxon>
    </lineage>
</organism>
<accession>A0A5P8W2I7</accession>
<dbReference type="EMBL" id="CP045226">
    <property type="protein sequence ID" value="QFS46824.1"/>
    <property type="molecule type" value="Genomic_DNA"/>
</dbReference>